<feature type="transmembrane region" description="Helical" evidence="7">
    <location>
        <begin position="285"/>
        <end position="304"/>
    </location>
</feature>
<sequence length="410" mass="42030">MIALLARRRFGPLFVTQLLGAFNDNLFRSAMLFLVTYGVLRDRPAAAALVASLAGGLFILPFLLFSSLSGETADRYDKARIARWVKAAELALVGLAGLALYRASLPLLCLTLFGFGAHSSLFGPVKYALLPQHLRPDELVGGTALVEAGTFLAILAGQMLGGLVHREAALALLLATALVGLMAARRIPPAPPPGAAPPPDRNLARGTARILRHALATPRLRHAVLGISWFFALGAALTQQFPPLAARLGGRPGVAILFFALFSIGVALGALGVSRWMGGAVRTRAAAPAALALALLTAGLGLATRHPPAAAPLDALSFVATPGGALVAGLLLLLAVAGGVYIVPLYATLQTAGAAAARARDVAANNVANALAMVLVTLVSVAVLPRLGQPGLMLTLGAIGLAACASARRL</sequence>
<evidence type="ECO:0000256" key="7">
    <source>
        <dbReference type="SAM" id="Phobius"/>
    </source>
</evidence>
<evidence type="ECO:0000313" key="8">
    <source>
        <dbReference type="EMBL" id="USI73812.1"/>
    </source>
</evidence>
<keyword evidence="4 7" id="KW-0812">Transmembrane</keyword>
<dbReference type="EMBL" id="CP084930">
    <property type="protein sequence ID" value="USI73812.1"/>
    <property type="molecule type" value="Genomic_DNA"/>
</dbReference>
<keyword evidence="5 7" id="KW-1133">Transmembrane helix</keyword>
<dbReference type="InterPro" id="IPR011701">
    <property type="entry name" value="MFS"/>
</dbReference>
<keyword evidence="2" id="KW-0813">Transport</keyword>
<keyword evidence="6 7" id="KW-0472">Membrane</keyword>
<evidence type="ECO:0000256" key="3">
    <source>
        <dbReference type="ARBA" id="ARBA00022475"/>
    </source>
</evidence>
<dbReference type="PANTHER" id="PTHR43266">
    <property type="entry name" value="MACROLIDE-EFFLUX PROTEIN"/>
    <property type="match status" value="1"/>
</dbReference>
<evidence type="ECO:0000256" key="1">
    <source>
        <dbReference type="ARBA" id="ARBA00004651"/>
    </source>
</evidence>
<dbReference type="SUPFAM" id="SSF103473">
    <property type="entry name" value="MFS general substrate transporter"/>
    <property type="match status" value="1"/>
</dbReference>
<feature type="transmembrane region" description="Helical" evidence="7">
    <location>
        <begin position="139"/>
        <end position="156"/>
    </location>
</feature>
<accession>A0ABY4XA12</accession>
<dbReference type="Proteomes" id="UP001056937">
    <property type="component" value="Chromosome 1"/>
</dbReference>
<name>A0ABY4XA12_9SPHN</name>
<dbReference type="InterPro" id="IPR036259">
    <property type="entry name" value="MFS_trans_sf"/>
</dbReference>
<reference evidence="8" key="1">
    <citation type="journal article" date="2022" name="Toxins">
        <title>Genomic Analysis of Sphingopyxis sp. USTB-05 for Biodegrading Cyanobacterial Hepatotoxins.</title>
        <authorList>
            <person name="Liu C."/>
            <person name="Xu Q."/>
            <person name="Zhao Z."/>
            <person name="Zhang H."/>
            <person name="Liu X."/>
            <person name="Yin C."/>
            <person name="Liu Y."/>
            <person name="Yan H."/>
        </authorList>
    </citation>
    <scope>NUCLEOTIDE SEQUENCE</scope>
    <source>
        <strain evidence="8">NBD5</strain>
    </source>
</reference>
<feature type="transmembrane region" description="Helical" evidence="7">
    <location>
        <begin position="367"/>
        <end position="384"/>
    </location>
</feature>
<keyword evidence="9" id="KW-1185">Reference proteome</keyword>
<organism evidence="8 9">
    <name type="scientific">Sphingomonas morindae</name>
    <dbReference type="NCBI Taxonomy" id="1541170"/>
    <lineage>
        <taxon>Bacteria</taxon>
        <taxon>Pseudomonadati</taxon>
        <taxon>Pseudomonadota</taxon>
        <taxon>Alphaproteobacteria</taxon>
        <taxon>Sphingomonadales</taxon>
        <taxon>Sphingomonadaceae</taxon>
        <taxon>Sphingomonas</taxon>
    </lineage>
</organism>
<dbReference type="PANTHER" id="PTHR43266:SF2">
    <property type="entry name" value="MAJOR FACILITATOR SUPERFAMILY (MFS) PROFILE DOMAIN-CONTAINING PROTEIN"/>
    <property type="match status" value="1"/>
</dbReference>
<evidence type="ECO:0000256" key="5">
    <source>
        <dbReference type="ARBA" id="ARBA00022989"/>
    </source>
</evidence>
<evidence type="ECO:0000256" key="4">
    <source>
        <dbReference type="ARBA" id="ARBA00022692"/>
    </source>
</evidence>
<feature type="transmembrane region" description="Helical" evidence="7">
    <location>
        <begin position="253"/>
        <end position="273"/>
    </location>
</feature>
<protein>
    <submittedName>
        <fullName evidence="8">MFS transporter</fullName>
    </submittedName>
</protein>
<proteinExistence type="predicted"/>
<evidence type="ECO:0000313" key="9">
    <source>
        <dbReference type="Proteomes" id="UP001056937"/>
    </source>
</evidence>
<feature type="transmembrane region" description="Helical" evidence="7">
    <location>
        <begin position="222"/>
        <end position="241"/>
    </location>
</feature>
<dbReference type="Pfam" id="PF07690">
    <property type="entry name" value="MFS_1"/>
    <property type="match status" value="1"/>
</dbReference>
<feature type="transmembrane region" description="Helical" evidence="7">
    <location>
        <begin position="390"/>
        <end position="407"/>
    </location>
</feature>
<feature type="transmembrane region" description="Helical" evidence="7">
    <location>
        <begin position="324"/>
        <end position="347"/>
    </location>
</feature>
<feature type="transmembrane region" description="Helical" evidence="7">
    <location>
        <begin position="45"/>
        <end position="69"/>
    </location>
</feature>
<comment type="subcellular location">
    <subcellularLocation>
        <location evidence="1">Cell membrane</location>
        <topology evidence="1">Multi-pass membrane protein</topology>
    </subcellularLocation>
</comment>
<dbReference type="Gene3D" id="1.20.1250.20">
    <property type="entry name" value="MFS general substrate transporter like domains"/>
    <property type="match status" value="1"/>
</dbReference>
<gene>
    <name evidence="8" type="ORF">LHA26_04920</name>
</gene>
<keyword evidence="3" id="KW-1003">Cell membrane</keyword>
<evidence type="ECO:0000256" key="6">
    <source>
        <dbReference type="ARBA" id="ARBA00023136"/>
    </source>
</evidence>
<evidence type="ECO:0000256" key="2">
    <source>
        <dbReference type="ARBA" id="ARBA00022448"/>
    </source>
</evidence>
<dbReference type="RefSeq" id="WP_252167618.1">
    <property type="nucleotide sequence ID" value="NZ_CP084930.1"/>
</dbReference>